<dbReference type="EMBL" id="BSXS01002895">
    <property type="protein sequence ID" value="GME80089.1"/>
    <property type="molecule type" value="Genomic_DNA"/>
</dbReference>
<dbReference type="Proteomes" id="UP001165064">
    <property type="component" value="Unassembled WGS sequence"/>
</dbReference>
<accession>A0ACB5T2Q8</accession>
<protein>
    <submittedName>
        <fullName evidence="1">Unnamed protein product</fullName>
    </submittedName>
</protein>
<gene>
    <name evidence="1" type="ORF">Amon02_000428000</name>
</gene>
<organism evidence="1 2">
    <name type="scientific">Ambrosiozyma monospora</name>
    <name type="common">Yeast</name>
    <name type="synonym">Endomycopsis monosporus</name>
    <dbReference type="NCBI Taxonomy" id="43982"/>
    <lineage>
        <taxon>Eukaryota</taxon>
        <taxon>Fungi</taxon>
        <taxon>Dikarya</taxon>
        <taxon>Ascomycota</taxon>
        <taxon>Saccharomycotina</taxon>
        <taxon>Pichiomycetes</taxon>
        <taxon>Pichiales</taxon>
        <taxon>Pichiaceae</taxon>
        <taxon>Ambrosiozyma</taxon>
    </lineage>
</organism>
<evidence type="ECO:0000313" key="2">
    <source>
        <dbReference type="Proteomes" id="UP001165064"/>
    </source>
</evidence>
<comment type="caution">
    <text evidence="1">The sequence shown here is derived from an EMBL/GenBank/DDBJ whole genome shotgun (WGS) entry which is preliminary data.</text>
</comment>
<keyword evidence="2" id="KW-1185">Reference proteome</keyword>
<proteinExistence type="predicted"/>
<evidence type="ECO:0000313" key="1">
    <source>
        <dbReference type="EMBL" id="GME80089.1"/>
    </source>
</evidence>
<sequence length="85" mass="9306">MRRPRGQGGRFLTAAEIAERDRQMKLEELKRQEQNQTANANLNTPESASGSTPAENGAAPSKEEEKIELKAEGEAPSIQDKPNDS</sequence>
<name>A0ACB5T2Q8_AMBMO</name>
<reference evidence="1" key="1">
    <citation type="submission" date="2023-04" db="EMBL/GenBank/DDBJ databases">
        <title>Ambrosiozyma monospora NBRC 10751.</title>
        <authorList>
            <person name="Ichikawa N."/>
            <person name="Sato H."/>
            <person name="Tonouchi N."/>
        </authorList>
    </citation>
    <scope>NUCLEOTIDE SEQUENCE</scope>
    <source>
        <strain evidence="1">NBRC 10751</strain>
    </source>
</reference>